<feature type="region of interest" description="Disordered" evidence="1">
    <location>
        <begin position="154"/>
        <end position="216"/>
    </location>
</feature>
<protein>
    <submittedName>
        <fullName evidence="2">Uncharacterized protein</fullName>
    </submittedName>
</protein>
<feature type="compositionally biased region" description="Polar residues" evidence="1">
    <location>
        <begin position="203"/>
        <end position="216"/>
    </location>
</feature>
<organism evidence="2 3">
    <name type="scientific">Lithocarpus litseifolius</name>
    <dbReference type="NCBI Taxonomy" id="425828"/>
    <lineage>
        <taxon>Eukaryota</taxon>
        <taxon>Viridiplantae</taxon>
        <taxon>Streptophyta</taxon>
        <taxon>Embryophyta</taxon>
        <taxon>Tracheophyta</taxon>
        <taxon>Spermatophyta</taxon>
        <taxon>Magnoliopsida</taxon>
        <taxon>eudicotyledons</taxon>
        <taxon>Gunneridae</taxon>
        <taxon>Pentapetalae</taxon>
        <taxon>rosids</taxon>
        <taxon>fabids</taxon>
        <taxon>Fagales</taxon>
        <taxon>Fagaceae</taxon>
        <taxon>Lithocarpus</taxon>
    </lineage>
</organism>
<sequence>MSSAGNKSLYCPSCKRYVTIVLCESSCSAPHCSLCNWCLCERNSHNPIPKTTTKETETDKAEGTSKSTKKKNPTSKNNVKENDNQTSGSQVNTGAAVRSQENPTPQVYHISLESVLKSFGLLCTHGDDGASSSTTGRGSEDDYAFTVVWEYDPNLGQRGSQNSKSKNKNHNPIPKTTTKETETNKADEGTSKSTKKKSPTSKNNVKGNDNQTSGAQVNTGATVRSQENPTPQVYHISLESVLESFGLLCTHGHDGASTSTSGRGSEDDYAFTVVWEYDPNLGQRGSNNSKSKK</sequence>
<comment type="caution">
    <text evidence="2">The sequence shown here is derived from an EMBL/GenBank/DDBJ whole genome shotgun (WGS) entry which is preliminary data.</text>
</comment>
<evidence type="ECO:0000313" key="2">
    <source>
        <dbReference type="EMBL" id="KAL0010075.1"/>
    </source>
</evidence>
<accession>A0AAW2DLQ6</accession>
<keyword evidence="3" id="KW-1185">Reference proteome</keyword>
<evidence type="ECO:0000256" key="1">
    <source>
        <dbReference type="SAM" id="MobiDB-lite"/>
    </source>
</evidence>
<feature type="region of interest" description="Disordered" evidence="1">
    <location>
        <begin position="49"/>
        <end position="102"/>
    </location>
</feature>
<dbReference type="EMBL" id="JAZDWU010000002">
    <property type="protein sequence ID" value="KAL0010075.1"/>
    <property type="molecule type" value="Genomic_DNA"/>
</dbReference>
<feature type="compositionally biased region" description="Polar residues" evidence="1">
    <location>
        <begin position="84"/>
        <end position="102"/>
    </location>
</feature>
<dbReference type="Proteomes" id="UP001459277">
    <property type="component" value="Unassembled WGS sequence"/>
</dbReference>
<gene>
    <name evidence="2" type="ORF">SO802_005183</name>
</gene>
<name>A0AAW2DLQ6_9ROSI</name>
<reference evidence="2 3" key="1">
    <citation type="submission" date="2024-01" db="EMBL/GenBank/DDBJ databases">
        <title>A telomere-to-telomere, gap-free genome of sweet tea (Lithocarpus litseifolius).</title>
        <authorList>
            <person name="Zhou J."/>
        </authorList>
    </citation>
    <scope>NUCLEOTIDE SEQUENCE [LARGE SCALE GENOMIC DNA]</scope>
    <source>
        <strain evidence="2">Zhou-2022a</strain>
        <tissue evidence="2">Leaf</tissue>
    </source>
</reference>
<evidence type="ECO:0000313" key="3">
    <source>
        <dbReference type="Proteomes" id="UP001459277"/>
    </source>
</evidence>
<feature type="compositionally biased region" description="Basic and acidic residues" evidence="1">
    <location>
        <begin position="177"/>
        <end position="190"/>
    </location>
</feature>
<dbReference type="AlphaFoldDB" id="A0AAW2DLQ6"/>
<proteinExistence type="predicted"/>
<feature type="compositionally biased region" description="Basic and acidic residues" evidence="1">
    <location>
        <begin position="52"/>
        <end position="63"/>
    </location>
</feature>